<sequence length="52" mass="6012">MAIFESQAELWIIPFTLLGLVYPIWYILLIVFADKDPQVDPIEVAKKESPYS</sequence>
<organism evidence="2 3">
    <name type="scientific">Saccharolobus caldissimus</name>
    <dbReference type="NCBI Taxonomy" id="1702097"/>
    <lineage>
        <taxon>Archaea</taxon>
        <taxon>Thermoproteota</taxon>
        <taxon>Thermoprotei</taxon>
        <taxon>Sulfolobales</taxon>
        <taxon>Sulfolobaceae</taxon>
        <taxon>Saccharolobus</taxon>
    </lineage>
</organism>
<keyword evidence="1" id="KW-1133">Transmembrane helix</keyword>
<gene>
    <name evidence="2" type="ORF">SACC_25150</name>
</gene>
<dbReference type="Proteomes" id="UP001319921">
    <property type="component" value="Chromosome"/>
</dbReference>
<dbReference type="EMBL" id="AP025226">
    <property type="protein sequence ID" value="BDB99498.1"/>
    <property type="molecule type" value="Genomic_DNA"/>
</dbReference>
<keyword evidence="1" id="KW-0812">Transmembrane</keyword>
<keyword evidence="1" id="KW-0472">Membrane</keyword>
<protein>
    <submittedName>
        <fullName evidence="2">Uncharacterized protein</fullName>
    </submittedName>
</protein>
<reference evidence="2 3" key="1">
    <citation type="journal article" date="2022" name="Microbiol. Resour. Announc.">
        <title>Complete Genome Sequence of the Hyperthermophilic and Acidophilic Archaeon Saccharolobus caldissimus Strain HS-3T.</title>
        <authorList>
            <person name="Sakai H.D."/>
            <person name="Kurosawa N."/>
        </authorList>
    </citation>
    <scope>NUCLEOTIDE SEQUENCE [LARGE SCALE GENOMIC DNA]</scope>
    <source>
        <strain evidence="2 3">JCM32116</strain>
    </source>
</reference>
<proteinExistence type="predicted"/>
<dbReference type="RefSeq" id="WP_229569830.1">
    <property type="nucleotide sequence ID" value="NZ_AP025226.1"/>
</dbReference>
<evidence type="ECO:0000313" key="2">
    <source>
        <dbReference type="EMBL" id="BDB99498.1"/>
    </source>
</evidence>
<name>A0AAQ4CUL7_9CREN</name>
<accession>A0AAQ4CUL7</accession>
<dbReference type="AlphaFoldDB" id="A0AAQ4CUL7"/>
<feature type="transmembrane region" description="Helical" evidence="1">
    <location>
        <begin position="12"/>
        <end position="33"/>
    </location>
</feature>
<evidence type="ECO:0000256" key="1">
    <source>
        <dbReference type="SAM" id="Phobius"/>
    </source>
</evidence>
<evidence type="ECO:0000313" key="3">
    <source>
        <dbReference type="Proteomes" id="UP001319921"/>
    </source>
</evidence>
<dbReference type="GeneID" id="68867232"/>
<keyword evidence="3" id="KW-1185">Reference proteome</keyword>
<dbReference type="KEGG" id="scas:SACC_25150"/>